<protein>
    <submittedName>
        <fullName evidence="2">Uncharacterized protein</fullName>
    </submittedName>
</protein>
<feature type="non-terminal residue" evidence="2">
    <location>
        <position position="160"/>
    </location>
</feature>
<comment type="caution">
    <text evidence="2">The sequence shown here is derived from an EMBL/GenBank/DDBJ whole genome shotgun (WGS) entry which is preliminary data.</text>
</comment>
<accession>A0A9W8ANE8</accession>
<feature type="region of interest" description="Disordered" evidence="1">
    <location>
        <begin position="20"/>
        <end position="133"/>
    </location>
</feature>
<evidence type="ECO:0000256" key="1">
    <source>
        <dbReference type="SAM" id="MobiDB-lite"/>
    </source>
</evidence>
<reference evidence="2" key="1">
    <citation type="submission" date="2022-07" db="EMBL/GenBank/DDBJ databases">
        <title>Phylogenomic reconstructions and comparative analyses of Kickxellomycotina fungi.</title>
        <authorList>
            <person name="Reynolds N.K."/>
            <person name="Stajich J.E."/>
            <person name="Barry K."/>
            <person name="Grigoriev I.V."/>
            <person name="Crous P."/>
            <person name="Smith M.E."/>
        </authorList>
    </citation>
    <scope>NUCLEOTIDE SEQUENCE</scope>
    <source>
        <strain evidence="2">RSA 1196</strain>
    </source>
</reference>
<proteinExistence type="predicted"/>
<feature type="compositionally biased region" description="Basic and acidic residues" evidence="1">
    <location>
        <begin position="26"/>
        <end position="35"/>
    </location>
</feature>
<gene>
    <name evidence="2" type="ORF">IWQ62_006509</name>
</gene>
<feature type="compositionally biased region" description="Polar residues" evidence="1">
    <location>
        <begin position="37"/>
        <end position="54"/>
    </location>
</feature>
<feature type="compositionally biased region" description="Low complexity" evidence="1">
    <location>
        <begin position="115"/>
        <end position="125"/>
    </location>
</feature>
<dbReference type="OrthoDB" id="6247875at2759"/>
<dbReference type="Proteomes" id="UP001150925">
    <property type="component" value="Unassembled WGS sequence"/>
</dbReference>
<sequence>MQYPPLSQVSNLYTTFPQPLAEGIAPEDKRSDESLNKYMTNWTDSTTHGNSEAETTMAHHRGSFDSQTPGMLKNNSNISDISTFDGTGVEHSATSSESYSVPNTRSPHSDEISNESPESSFPPSFDNAGNLLTATSDVSSQDIYALHQYSTAGYPSTNTM</sequence>
<dbReference type="EMBL" id="JANBPY010003638">
    <property type="protein sequence ID" value="KAJ1950799.1"/>
    <property type="molecule type" value="Genomic_DNA"/>
</dbReference>
<keyword evidence="3" id="KW-1185">Reference proteome</keyword>
<evidence type="ECO:0000313" key="2">
    <source>
        <dbReference type="EMBL" id="KAJ1950799.1"/>
    </source>
</evidence>
<name>A0A9W8ANE8_9FUNG</name>
<organism evidence="2 3">
    <name type="scientific">Dispira parvispora</name>
    <dbReference type="NCBI Taxonomy" id="1520584"/>
    <lineage>
        <taxon>Eukaryota</taxon>
        <taxon>Fungi</taxon>
        <taxon>Fungi incertae sedis</taxon>
        <taxon>Zoopagomycota</taxon>
        <taxon>Kickxellomycotina</taxon>
        <taxon>Dimargaritomycetes</taxon>
        <taxon>Dimargaritales</taxon>
        <taxon>Dimargaritaceae</taxon>
        <taxon>Dispira</taxon>
    </lineage>
</organism>
<feature type="compositionally biased region" description="Polar residues" evidence="1">
    <location>
        <begin position="92"/>
        <end position="106"/>
    </location>
</feature>
<evidence type="ECO:0000313" key="3">
    <source>
        <dbReference type="Proteomes" id="UP001150925"/>
    </source>
</evidence>
<feature type="compositionally biased region" description="Polar residues" evidence="1">
    <location>
        <begin position="64"/>
        <end position="85"/>
    </location>
</feature>
<dbReference type="AlphaFoldDB" id="A0A9W8ANE8"/>